<dbReference type="EMBL" id="JAAAHW010009447">
    <property type="protein sequence ID" value="KAF9940762.1"/>
    <property type="molecule type" value="Genomic_DNA"/>
</dbReference>
<dbReference type="CDD" id="cd00159">
    <property type="entry name" value="RhoGAP"/>
    <property type="match status" value="1"/>
</dbReference>
<dbReference type="Proteomes" id="UP000749646">
    <property type="component" value="Unassembled WGS sequence"/>
</dbReference>
<accession>A0A9P6INE6</accession>
<dbReference type="InterPro" id="IPR008936">
    <property type="entry name" value="Rho_GTPase_activation_prot"/>
</dbReference>
<dbReference type="GO" id="GO:0005096">
    <property type="term" value="F:GTPase activator activity"/>
    <property type="evidence" value="ECO:0007669"/>
    <property type="project" value="InterPro"/>
</dbReference>
<evidence type="ECO:0000313" key="4">
    <source>
        <dbReference type="Proteomes" id="UP000749646"/>
    </source>
</evidence>
<dbReference type="AlphaFoldDB" id="A0A9P6INE6"/>
<name>A0A9P6INE6_9FUNG</name>
<dbReference type="InterPro" id="IPR000198">
    <property type="entry name" value="RhoGAP_dom"/>
</dbReference>
<dbReference type="PANTHER" id="PTHR12552:SF1">
    <property type="entry name" value="RHO GTPASE-ACTIVATING PROTEIN GRAF"/>
    <property type="match status" value="1"/>
</dbReference>
<feature type="domain" description="Rho-GAP" evidence="2">
    <location>
        <begin position="1"/>
        <end position="100"/>
    </location>
</feature>
<sequence length="201" mass="23498">MGILFYSMIDISDYNEKLYTIKSLVHALPEPNFNTLQYLMSHLGRVQDQYHTTKMDSANLAICFAPNLLRQEVDDLTSIINTGKQSSIVDTLIEQREWVFDPYPEDDEDDDAVDQVEPAEEQEEQEEEEEEEEEEEKEEKEEKGLGQEPAQHLEYTGEDHQQGTVDRKEQDLHRSHEEHGEVNKRFGSLIKYGIYVQHAFF</sequence>
<dbReference type="PROSITE" id="PS50238">
    <property type="entry name" value="RHOGAP"/>
    <property type="match status" value="1"/>
</dbReference>
<reference evidence="3" key="1">
    <citation type="journal article" date="2020" name="Fungal Divers.">
        <title>Resolving the Mortierellaceae phylogeny through synthesis of multi-gene phylogenetics and phylogenomics.</title>
        <authorList>
            <person name="Vandepol N."/>
            <person name="Liber J."/>
            <person name="Desiro A."/>
            <person name="Na H."/>
            <person name="Kennedy M."/>
            <person name="Barry K."/>
            <person name="Grigoriev I.V."/>
            <person name="Miller A.N."/>
            <person name="O'Donnell K."/>
            <person name="Stajich J.E."/>
            <person name="Bonito G."/>
        </authorList>
    </citation>
    <scope>NUCLEOTIDE SEQUENCE</scope>
    <source>
        <strain evidence="3">MES-2147</strain>
    </source>
</reference>
<proteinExistence type="predicted"/>
<organism evidence="3 4">
    <name type="scientific">Modicella reniformis</name>
    <dbReference type="NCBI Taxonomy" id="1440133"/>
    <lineage>
        <taxon>Eukaryota</taxon>
        <taxon>Fungi</taxon>
        <taxon>Fungi incertae sedis</taxon>
        <taxon>Mucoromycota</taxon>
        <taxon>Mortierellomycotina</taxon>
        <taxon>Mortierellomycetes</taxon>
        <taxon>Mortierellales</taxon>
        <taxon>Mortierellaceae</taxon>
        <taxon>Modicella</taxon>
    </lineage>
</organism>
<dbReference type="OrthoDB" id="79452at2759"/>
<evidence type="ECO:0000259" key="2">
    <source>
        <dbReference type="PROSITE" id="PS50238"/>
    </source>
</evidence>
<dbReference type="Gene3D" id="1.10.555.10">
    <property type="entry name" value="Rho GTPase activation protein"/>
    <property type="match status" value="1"/>
</dbReference>
<dbReference type="Pfam" id="PF00620">
    <property type="entry name" value="RhoGAP"/>
    <property type="match status" value="1"/>
</dbReference>
<feature type="compositionally biased region" description="Acidic residues" evidence="1">
    <location>
        <begin position="103"/>
        <end position="139"/>
    </location>
</feature>
<comment type="caution">
    <text evidence="3">The sequence shown here is derived from an EMBL/GenBank/DDBJ whole genome shotgun (WGS) entry which is preliminary data.</text>
</comment>
<gene>
    <name evidence="3" type="ORF">BGZ65_006224</name>
</gene>
<keyword evidence="4" id="KW-1185">Reference proteome</keyword>
<dbReference type="InterPro" id="IPR047234">
    <property type="entry name" value="GRAF_fam"/>
</dbReference>
<feature type="region of interest" description="Disordered" evidence="1">
    <location>
        <begin position="102"/>
        <end position="184"/>
    </location>
</feature>
<protein>
    <recommendedName>
        <fullName evidence="2">Rho-GAP domain-containing protein</fullName>
    </recommendedName>
</protein>
<dbReference type="PANTHER" id="PTHR12552">
    <property type="entry name" value="OLIGOPHRENIN 1"/>
    <property type="match status" value="1"/>
</dbReference>
<feature type="compositionally biased region" description="Basic and acidic residues" evidence="1">
    <location>
        <begin position="155"/>
        <end position="184"/>
    </location>
</feature>
<dbReference type="GO" id="GO:0007165">
    <property type="term" value="P:signal transduction"/>
    <property type="evidence" value="ECO:0007669"/>
    <property type="project" value="InterPro"/>
</dbReference>
<evidence type="ECO:0000313" key="3">
    <source>
        <dbReference type="EMBL" id="KAF9940762.1"/>
    </source>
</evidence>
<dbReference type="SUPFAM" id="SSF48350">
    <property type="entry name" value="GTPase activation domain, GAP"/>
    <property type="match status" value="1"/>
</dbReference>
<evidence type="ECO:0000256" key="1">
    <source>
        <dbReference type="SAM" id="MobiDB-lite"/>
    </source>
</evidence>